<evidence type="ECO:0000313" key="4">
    <source>
        <dbReference type="EMBL" id="MDQ0167757.1"/>
    </source>
</evidence>
<dbReference type="EMBL" id="JAUSTY010000019">
    <property type="protein sequence ID" value="MDQ0167757.1"/>
    <property type="molecule type" value="Genomic_DNA"/>
</dbReference>
<keyword evidence="5" id="KW-1185">Reference proteome</keyword>
<dbReference type="CDD" id="cd02440">
    <property type="entry name" value="AdoMet_MTases"/>
    <property type="match status" value="1"/>
</dbReference>
<dbReference type="InterPro" id="IPR029063">
    <property type="entry name" value="SAM-dependent_MTases_sf"/>
</dbReference>
<evidence type="ECO:0000256" key="3">
    <source>
        <dbReference type="ARBA" id="ARBA00022691"/>
    </source>
</evidence>
<dbReference type="Proteomes" id="UP001235840">
    <property type="component" value="Unassembled WGS sequence"/>
</dbReference>
<keyword evidence="1" id="KW-0489">Methyltransferase</keyword>
<dbReference type="InterPro" id="IPR002935">
    <property type="entry name" value="SAM_O-MeTrfase"/>
</dbReference>
<name>A0ABT9W3F2_9BACI</name>
<reference evidence="4 5" key="1">
    <citation type="submission" date="2023-07" db="EMBL/GenBank/DDBJ databases">
        <title>Genomic Encyclopedia of Type Strains, Phase IV (KMG-IV): sequencing the most valuable type-strain genomes for metagenomic binning, comparative biology and taxonomic classification.</title>
        <authorList>
            <person name="Goeker M."/>
        </authorList>
    </citation>
    <scope>NUCLEOTIDE SEQUENCE [LARGE SCALE GENOMIC DNA]</scope>
    <source>
        <strain evidence="4 5">DSM 12751</strain>
    </source>
</reference>
<proteinExistence type="predicted"/>
<dbReference type="Gene3D" id="3.40.50.150">
    <property type="entry name" value="Vaccinia Virus protein VP39"/>
    <property type="match status" value="1"/>
</dbReference>
<keyword evidence="2" id="KW-0808">Transferase</keyword>
<dbReference type="PANTHER" id="PTHR10509">
    <property type="entry name" value="O-METHYLTRANSFERASE-RELATED"/>
    <property type="match status" value="1"/>
</dbReference>
<dbReference type="RefSeq" id="WP_307396927.1">
    <property type="nucleotide sequence ID" value="NZ_BAAADK010000006.1"/>
</dbReference>
<accession>A0ABT9W3F2</accession>
<dbReference type="PROSITE" id="PS51682">
    <property type="entry name" value="SAM_OMT_I"/>
    <property type="match status" value="1"/>
</dbReference>
<dbReference type="PANTHER" id="PTHR10509:SF14">
    <property type="entry name" value="CAFFEOYL-COA O-METHYLTRANSFERASE 3-RELATED"/>
    <property type="match status" value="1"/>
</dbReference>
<dbReference type="SUPFAM" id="SSF53335">
    <property type="entry name" value="S-adenosyl-L-methionine-dependent methyltransferases"/>
    <property type="match status" value="1"/>
</dbReference>
<evidence type="ECO:0000313" key="5">
    <source>
        <dbReference type="Proteomes" id="UP001235840"/>
    </source>
</evidence>
<organism evidence="4 5">
    <name type="scientific">Caldalkalibacillus horti</name>
    <dbReference type="NCBI Taxonomy" id="77523"/>
    <lineage>
        <taxon>Bacteria</taxon>
        <taxon>Bacillati</taxon>
        <taxon>Bacillota</taxon>
        <taxon>Bacilli</taxon>
        <taxon>Bacillales</taxon>
        <taxon>Bacillaceae</taxon>
        <taxon>Caldalkalibacillus</taxon>
    </lineage>
</organism>
<dbReference type="InterPro" id="IPR050362">
    <property type="entry name" value="Cation-dep_OMT"/>
</dbReference>
<sequence>MNQKTWTAVDEYMTDLLVPTDPSLEAALKANEAANLPAIDVAPNQGKFLHLLAQMNGAKRILEIGTLGGYSTIWMAKALPADGKLVTLEYEPKHAEVALSNIEKAGYSNLVELRKGEALDSLQQLHDEGQEPFDLIFIDADKENNPHYFQWALTFSKKGTLIIVDNVVRDGEVVNANSNDERVHGVRRMFELMAQEARVSTTAIQTVGSKGYDGLSIALVIK</sequence>
<dbReference type="Pfam" id="PF01596">
    <property type="entry name" value="Methyltransf_3"/>
    <property type="match status" value="1"/>
</dbReference>
<evidence type="ECO:0000256" key="2">
    <source>
        <dbReference type="ARBA" id="ARBA00022679"/>
    </source>
</evidence>
<evidence type="ECO:0000256" key="1">
    <source>
        <dbReference type="ARBA" id="ARBA00022603"/>
    </source>
</evidence>
<comment type="caution">
    <text evidence="4">The sequence shown here is derived from an EMBL/GenBank/DDBJ whole genome shotgun (WGS) entry which is preliminary data.</text>
</comment>
<keyword evidence="3" id="KW-0949">S-adenosyl-L-methionine</keyword>
<gene>
    <name evidence="4" type="ORF">J2S11_003684</name>
</gene>
<protein>
    <submittedName>
        <fullName evidence="4">O-methyltransferase YrrM</fullName>
    </submittedName>
</protein>